<dbReference type="SUPFAM" id="SSF53067">
    <property type="entry name" value="Actin-like ATPase domain"/>
    <property type="match status" value="2"/>
</dbReference>
<name>A0A561VL68_ACTTI</name>
<dbReference type="OrthoDB" id="3285153at2"/>
<reference evidence="5 6" key="1">
    <citation type="submission" date="2019-06" db="EMBL/GenBank/DDBJ databases">
        <title>Sequencing the genomes of 1000 actinobacteria strains.</title>
        <authorList>
            <person name="Klenk H.-P."/>
        </authorList>
    </citation>
    <scope>NUCLEOTIDE SEQUENCE [LARGE SCALE GENOMIC DNA]</scope>
    <source>
        <strain evidence="5 6">DSM 43866</strain>
    </source>
</reference>
<dbReference type="Gene3D" id="3.30.420.40">
    <property type="match status" value="2"/>
</dbReference>
<dbReference type="EMBL" id="VIWY01000005">
    <property type="protein sequence ID" value="TWG12368.1"/>
    <property type="molecule type" value="Genomic_DNA"/>
</dbReference>
<gene>
    <name evidence="5" type="ORF">FHX34_105235</name>
</gene>
<dbReference type="GO" id="GO:0005524">
    <property type="term" value="F:ATP binding"/>
    <property type="evidence" value="ECO:0007669"/>
    <property type="project" value="UniProtKB-KW"/>
</dbReference>
<keyword evidence="4" id="KW-0812">Transmembrane</keyword>
<dbReference type="InterPro" id="IPR043129">
    <property type="entry name" value="ATPase_NBD"/>
</dbReference>
<accession>A0A561VL68</accession>
<keyword evidence="4" id="KW-0472">Membrane</keyword>
<dbReference type="Proteomes" id="UP000320239">
    <property type="component" value="Unassembled WGS sequence"/>
</dbReference>
<feature type="transmembrane region" description="Helical" evidence="4">
    <location>
        <begin position="484"/>
        <end position="505"/>
    </location>
</feature>
<keyword evidence="6" id="KW-1185">Reference proteome</keyword>
<keyword evidence="3" id="KW-0143">Chaperone</keyword>
<evidence type="ECO:0000256" key="3">
    <source>
        <dbReference type="ARBA" id="ARBA00023186"/>
    </source>
</evidence>
<dbReference type="GO" id="GO:0140662">
    <property type="term" value="F:ATP-dependent protein folding chaperone"/>
    <property type="evidence" value="ECO:0007669"/>
    <property type="project" value="InterPro"/>
</dbReference>
<proteinExistence type="predicted"/>
<evidence type="ECO:0000313" key="5">
    <source>
        <dbReference type="EMBL" id="TWG12368.1"/>
    </source>
</evidence>
<evidence type="ECO:0000313" key="6">
    <source>
        <dbReference type="Proteomes" id="UP000320239"/>
    </source>
</evidence>
<dbReference type="AlphaFoldDB" id="A0A561VL68"/>
<organism evidence="5 6">
    <name type="scientific">Actinoplanes teichomyceticus</name>
    <dbReference type="NCBI Taxonomy" id="1867"/>
    <lineage>
        <taxon>Bacteria</taxon>
        <taxon>Bacillati</taxon>
        <taxon>Actinomycetota</taxon>
        <taxon>Actinomycetes</taxon>
        <taxon>Micromonosporales</taxon>
        <taxon>Micromonosporaceae</taxon>
        <taxon>Actinoplanes</taxon>
    </lineage>
</organism>
<feature type="transmembrane region" description="Helical" evidence="4">
    <location>
        <begin position="595"/>
        <end position="615"/>
    </location>
</feature>
<dbReference type="PANTHER" id="PTHR42749">
    <property type="entry name" value="CELL SHAPE-DETERMINING PROTEIN MREB"/>
    <property type="match status" value="1"/>
</dbReference>
<dbReference type="Pfam" id="PF00012">
    <property type="entry name" value="HSP70"/>
    <property type="match status" value="1"/>
</dbReference>
<feature type="transmembrane region" description="Helical" evidence="4">
    <location>
        <begin position="412"/>
        <end position="434"/>
    </location>
</feature>
<dbReference type="Gene3D" id="3.90.640.10">
    <property type="entry name" value="Actin, Chain A, domain 4"/>
    <property type="match status" value="1"/>
</dbReference>
<feature type="transmembrane region" description="Helical" evidence="4">
    <location>
        <begin position="455"/>
        <end position="478"/>
    </location>
</feature>
<feature type="transmembrane region" description="Helical" evidence="4">
    <location>
        <begin position="546"/>
        <end position="567"/>
    </location>
</feature>
<keyword evidence="2" id="KW-0067">ATP-binding</keyword>
<protein>
    <submittedName>
        <fullName evidence="5">Hsp70 protein</fullName>
    </submittedName>
</protein>
<comment type="caution">
    <text evidence="5">The sequence shown here is derived from an EMBL/GenBank/DDBJ whole genome shotgun (WGS) entry which is preliminary data.</text>
</comment>
<dbReference type="RefSeq" id="WP_122979024.1">
    <property type="nucleotide sequence ID" value="NZ_BOMX01000092.1"/>
</dbReference>
<feature type="transmembrane region" description="Helical" evidence="4">
    <location>
        <begin position="517"/>
        <end position="540"/>
    </location>
</feature>
<evidence type="ECO:0000256" key="1">
    <source>
        <dbReference type="ARBA" id="ARBA00022741"/>
    </source>
</evidence>
<dbReference type="InterPro" id="IPR013126">
    <property type="entry name" value="Hsp_70_fam"/>
</dbReference>
<keyword evidence="4" id="KW-1133">Transmembrane helix</keyword>
<sequence length="619" mass="62345">MQNVAPRLAIDYGTACARAVLAWPDRRWHALSLDGTPEPSSAVHVGADGAITAGARAWRLAADDPAGFVAAPLGAGTGTIRVNGRTVEVADLVAATLRRIADEAIRIAGMLPADIRMSVPAGWDPARRAWLRRAARHAGLGRPRLVEAPVAALRATSAPLPAGSPFSGTTVADRLVLVCDVGATTEVSVLRCGPDGAEVLATATGADAGGHAVDERLVAMLLDSPAAGARFADPPTSGAGEVLRSASPETAAVLRTGKEAVSVQPAVTVPLPAPGVAVVLSATLVERAAEPVLRRVTALASDALQAAGLVAADLDAVRVVGAAAAMPAVPRALERHLGRPARVAQMPGAAVVLGVAEAEGPAAPDTEPAPEVPRLTALRTLGLIVPGLASIVLAGHFVFTTRGATASSWGELAIAGVLALVLCLAAAPWIGAALARDAGQRGGWDAAAQVSAGLLTGDAFGVTVAALYAVAAGLYLVVPFGEPLQWSLLPVLPAALLAAAVAVLIRRRLSPAVNLEFPPVATLILSVGSVLFAVTVRAGFPAGTQAWGEAACRLGGALVGAGVALLLFRITVLRGIAALVLGVFGGFIADPRTIGVFGAGVGIAVAVWWGQRLLALARS</sequence>
<feature type="transmembrane region" description="Helical" evidence="4">
    <location>
        <begin position="381"/>
        <end position="400"/>
    </location>
</feature>
<evidence type="ECO:0000256" key="2">
    <source>
        <dbReference type="ARBA" id="ARBA00022840"/>
    </source>
</evidence>
<keyword evidence="1" id="KW-0547">Nucleotide-binding</keyword>
<dbReference type="PANTHER" id="PTHR42749:SF1">
    <property type="entry name" value="CELL SHAPE-DETERMINING PROTEIN MREB"/>
    <property type="match status" value="1"/>
</dbReference>
<evidence type="ECO:0000256" key="4">
    <source>
        <dbReference type="SAM" id="Phobius"/>
    </source>
</evidence>